<dbReference type="Proteomes" id="UP000319160">
    <property type="component" value="Unassembled WGS sequence"/>
</dbReference>
<accession>A0A553I121</accession>
<organism evidence="3 4">
    <name type="scientific">Xylaria flabelliformis</name>
    <dbReference type="NCBI Taxonomy" id="2512241"/>
    <lineage>
        <taxon>Eukaryota</taxon>
        <taxon>Fungi</taxon>
        <taxon>Dikarya</taxon>
        <taxon>Ascomycota</taxon>
        <taxon>Pezizomycotina</taxon>
        <taxon>Sordariomycetes</taxon>
        <taxon>Xylariomycetidae</taxon>
        <taxon>Xylariales</taxon>
        <taxon>Xylariaceae</taxon>
        <taxon>Xylaria</taxon>
    </lineage>
</organism>
<keyword evidence="4" id="KW-1185">Reference proteome</keyword>
<evidence type="ECO:0000256" key="2">
    <source>
        <dbReference type="SAM" id="MobiDB-lite"/>
    </source>
</evidence>
<feature type="region of interest" description="Disordered" evidence="2">
    <location>
        <begin position="306"/>
        <end position="331"/>
    </location>
</feature>
<protein>
    <submittedName>
        <fullName evidence="3">Uncharacterized protein</fullName>
    </submittedName>
</protein>
<feature type="coiled-coil region" evidence="1">
    <location>
        <begin position="74"/>
        <end position="147"/>
    </location>
</feature>
<feature type="region of interest" description="Disordered" evidence="2">
    <location>
        <begin position="466"/>
        <end position="501"/>
    </location>
</feature>
<evidence type="ECO:0000313" key="3">
    <source>
        <dbReference type="EMBL" id="TRX93898.1"/>
    </source>
</evidence>
<comment type="caution">
    <text evidence="3">The sequence shown here is derived from an EMBL/GenBank/DDBJ whole genome shotgun (WGS) entry which is preliminary data.</text>
</comment>
<dbReference type="OrthoDB" id="5402392at2759"/>
<dbReference type="EMBL" id="VFLP01000026">
    <property type="protein sequence ID" value="TRX93898.1"/>
    <property type="molecule type" value="Genomic_DNA"/>
</dbReference>
<feature type="region of interest" description="Disordered" evidence="2">
    <location>
        <begin position="255"/>
        <end position="276"/>
    </location>
</feature>
<gene>
    <name evidence="3" type="ORF">FHL15_005280</name>
</gene>
<proteinExistence type="predicted"/>
<keyword evidence="1" id="KW-0175">Coiled coil</keyword>
<sequence>MNATPEEELAAKQAREALRRLLRPRGELVAEKRALIQELAQNLGQEQLSSPVFLIDPDKPISILDTAQGKQREFNEAVHKNIKLQKELSRLRAEHKAAASAATPAPSSVRADAERGLLEEQLECNRLGKERQRLEALNKCYEELSRQPAAAPDFLDPKAMYQDCAPFPELPRELVEGFTKDQEAPDQEAQELVSRLRKATMRQKLILEHEQRKLETLQEKIPINPRKLPPETQMAALNAVKNSLVNWIETMLSKAGEGESEDAGNSPSKETENKDFDRHAQLAEIEKEYKRHIELRKQIMASMSQLRKLKESPRPQEPTQKSTPVALLPANPEPQTYLLTPYLEKLQALSQEQKGLAQERAHINATISKQQQETNKALRRLTQDSKLLSNHAPPKSEKSLSSLSFAKATRSATIPEQVQPWLFAADSAKIATLEAVAEAVDKGQVFIEDAMQALDQVSIIQNKGPLQMPRDGEAGLAERSTGNVNEDETSGVSVERRAEKKPIKTEQRSIWSIIDGNLGLINE</sequence>
<reference evidence="4" key="1">
    <citation type="submission" date="2019-06" db="EMBL/GenBank/DDBJ databases">
        <title>Draft genome sequence of the griseofulvin-producing fungus Xylaria cubensis strain G536.</title>
        <authorList>
            <person name="Mead M.E."/>
            <person name="Raja H.A."/>
            <person name="Steenwyk J.L."/>
            <person name="Knowles S.L."/>
            <person name="Oberlies N.H."/>
            <person name="Rokas A."/>
        </authorList>
    </citation>
    <scope>NUCLEOTIDE SEQUENCE [LARGE SCALE GENOMIC DNA]</scope>
    <source>
        <strain evidence="4">G536</strain>
    </source>
</reference>
<dbReference type="AlphaFoldDB" id="A0A553I121"/>
<evidence type="ECO:0000256" key="1">
    <source>
        <dbReference type="SAM" id="Coils"/>
    </source>
</evidence>
<evidence type="ECO:0000313" key="4">
    <source>
        <dbReference type="Proteomes" id="UP000319160"/>
    </source>
</evidence>
<name>A0A553I121_9PEZI</name>